<evidence type="ECO:0000313" key="2">
    <source>
        <dbReference type="Proteomes" id="UP000198287"/>
    </source>
</evidence>
<comment type="caution">
    <text evidence="1">The sequence shown here is derived from an EMBL/GenBank/DDBJ whole genome shotgun (WGS) entry which is preliminary data.</text>
</comment>
<organism evidence="1 2">
    <name type="scientific">Folsomia candida</name>
    <name type="common">Springtail</name>
    <dbReference type="NCBI Taxonomy" id="158441"/>
    <lineage>
        <taxon>Eukaryota</taxon>
        <taxon>Metazoa</taxon>
        <taxon>Ecdysozoa</taxon>
        <taxon>Arthropoda</taxon>
        <taxon>Hexapoda</taxon>
        <taxon>Collembola</taxon>
        <taxon>Entomobryomorpha</taxon>
        <taxon>Isotomoidea</taxon>
        <taxon>Isotomidae</taxon>
        <taxon>Proisotominae</taxon>
        <taxon>Folsomia</taxon>
    </lineage>
</organism>
<name>A0A226D5S5_FOLCA</name>
<dbReference type="AlphaFoldDB" id="A0A226D5S5"/>
<keyword evidence="2" id="KW-1185">Reference proteome</keyword>
<sequence length="131" mass="15236">MNTNESNLVLEYLSGKRRGCSIFFSCSSTVSSQQQQQQQQGLNGIEIMMKEHQQQRLDLRLPMKETCQIFKSDGQVPVYFFRGFFLSGPPPRFVKEVATNKKGLKRGNNSCDKEEVHLLPKKVRKKYKDWM</sequence>
<accession>A0A226D5S5</accession>
<reference evidence="1 2" key="1">
    <citation type="submission" date="2015-12" db="EMBL/GenBank/DDBJ databases">
        <title>The genome of Folsomia candida.</title>
        <authorList>
            <person name="Faddeeva A."/>
            <person name="Derks M.F."/>
            <person name="Anvar Y."/>
            <person name="Smit S."/>
            <person name="Van Straalen N."/>
            <person name="Roelofs D."/>
        </authorList>
    </citation>
    <scope>NUCLEOTIDE SEQUENCE [LARGE SCALE GENOMIC DNA]</scope>
    <source>
        <strain evidence="1 2">VU population</strain>
        <tissue evidence="1">Whole body</tissue>
    </source>
</reference>
<gene>
    <name evidence="1" type="ORF">Fcan01_24175</name>
</gene>
<dbReference type="EMBL" id="LNIX01000031">
    <property type="protein sequence ID" value="OXA40915.1"/>
    <property type="molecule type" value="Genomic_DNA"/>
</dbReference>
<dbReference type="Proteomes" id="UP000198287">
    <property type="component" value="Unassembled WGS sequence"/>
</dbReference>
<protein>
    <submittedName>
        <fullName evidence="1">Uncharacterized protein</fullName>
    </submittedName>
</protein>
<proteinExistence type="predicted"/>
<evidence type="ECO:0000313" key="1">
    <source>
        <dbReference type="EMBL" id="OXA40915.1"/>
    </source>
</evidence>